<dbReference type="EMBL" id="WPHR01000003">
    <property type="protein sequence ID" value="MUZ72189.1"/>
    <property type="molecule type" value="Genomic_DNA"/>
</dbReference>
<keyword evidence="1" id="KW-0472">Membrane</keyword>
<reference evidence="2 3" key="1">
    <citation type="submission" date="2019-12" db="EMBL/GenBank/DDBJ databases">
        <title>Whole-genome sequencing of Allorhizobium vitis.</title>
        <authorList>
            <person name="Gan H.M."/>
            <person name="Szegedi E."/>
            <person name="Burr T."/>
            <person name="Savka M.A."/>
        </authorList>
    </citation>
    <scope>NUCLEOTIDE SEQUENCE [LARGE SCALE GENOMIC DNA]</scope>
    <source>
        <strain evidence="2 3">CG516</strain>
    </source>
</reference>
<dbReference type="AlphaFoldDB" id="A0A6L6VDD7"/>
<evidence type="ECO:0000256" key="1">
    <source>
        <dbReference type="SAM" id="Phobius"/>
    </source>
</evidence>
<keyword evidence="1" id="KW-0812">Transmembrane</keyword>
<proteinExistence type="predicted"/>
<protein>
    <submittedName>
        <fullName evidence="2">Uncharacterized protein</fullName>
    </submittedName>
</protein>
<sequence>MRSSGFGHKLPVDGFVSAFLLIFVFTQWADVSALRIAGPIVGAFENWPI</sequence>
<feature type="transmembrane region" description="Helical" evidence="1">
    <location>
        <begin position="12"/>
        <end position="29"/>
    </location>
</feature>
<dbReference type="Proteomes" id="UP000477951">
    <property type="component" value="Unassembled WGS sequence"/>
</dbReference>
<evidence type="ECO:0000313" key="3">
    <source>
        <dbReference type="Proteomes" id="UP000477951"/>
    </source>
</evidence>
<organism evidence="2 3">
    <name type="scientific">Agrobacterium vitis</name>
    <name type="common">Rhizobium vitis</name>
    <dbReference type="NCBI Taxonomy" id="373"/>
    <lineage>
        <taxon>Bacteria</taxon>
        <taxon>Pseudomonadati</taxon>
        <taxon>Pseudomonadota</taxon>
        <taxon>Alphaproteobacteria</taxon>
        <taxon>Hyphomicrobiales</taxon>
        <taxon>Rhizobiaceae</taxon>
        <taxon>Rhizobium/Agrobacterium group</taxon>
        <taxon>Agrobacterium</taxon>
    </lineage>
</organism>
<dbReference type="RefSeq" id="WP_156614073.1">
    <property type="nucleotide sequence ID" value="NZ_WPHR01000003.1"/>
</dbReference>
<evidence type="ECO:0000313" key="2">
    <source>
        <dbReference type="EMBL" id="MUZ72189.1"/>
    </source>
</evidence>
<name>A0A6L6VDD7_AGRVI</name>
<keyword evidence="1" id="KW-1133">Transmembrane helix</keyword>
<comment type="caution">
    <text evidence="2">The sequence shown here is derived from an EMBL/GenBank/DDBJ whole genome shotgun (WGS) entry which is preliminary data.</text>
</comment>
<accession>A0A6L6VDD7</accession>
<gene>
    <name evidence="2" type="ORF">GOZ90_05795</name>
</gene>